<dbReference type="EMBL" id="JAODUP010000651">
    <property type="protein sequence ID" value="KAK2145859.1"/>
    <property type="molecule type" value="Genomic_DNA"/>
</dbReference>
<feature type="compositionally biased region" description="Polar residues" evidence="1">
    <location>
        <begin position="334"/>
        <end position="357"/>
    </location>
</feature>
<proteinExistence type="predicted"/>
<dbReference type="AlphaFoldDB" id="A0AAD9J3S4"/>
<protein>
    <submittedName>
        <fullName evidence="2">Uncharacterized protein</fullName>
    </submittedName>
</protein>
<feature type="compositionally biased region" description="Basic and acidic residues" evidence="1">
    <location>
        <begin position="469"/>
        <end position="480"/>
    </location>
</feature>
<dbReference type="Proteomes" id="UP001208570">
    <property type="component" value="Unassembled WGS sequence"/>
</dbReference>
<dbReference type="CDD" id="cd00719">
    <property type="entry name" value="GIY-YIG_SF"/>
    <property type="match status" value="1"/>
</dbReference>
<gene>
    <name evidence="2" type="ORF">LSH36_651g01021</name>
</gene>
<reference evidence="2" key="1">
    <citation type="journal article" date="2023" name="Mol. Biol. Evol.">
        <title>Third-Generation Sequencing Reveals the Adaptive Role of the Epigenome in Three Deep-Sea Polychaetes.</title>
        <authorList>
            <person name="Perez M."/>
            <person name="Aroh O."/>
            <person name="Sun Y."/>
            <person name="Lan Y."/>
            <person name="Juniper S.K."/>
            <person name="Young C.R."/>
            <person name="Angers B."/>
            <person name="Qian P.Y."/>
        </authorList>
    </citation>
    <scope>NUCLEOTIDE SEQUENCE</scope>
    <source>
        <strain evidence="2">P08H-3</strain>
    </source>
</reference>
<keyword evidence="3" id="KW-1185">Reference proteome</keyword>
<evidence type="ECO:0000313" key="2">
    <source>
        <dbReference type="EMBL" id="KAK2145859.1"/>
    </source>
</evidence>
<accession>A0AAD9J3S4</accession>
<feature type="compositionally biased region" description="Pro residues" evidence="1">
    <location>
        <begin position="278"/>
        <end position="290"/>
    </location>
</feature>
<evidence type="ECO:0000256" key="1">
    <source>
        <dbReference type="SAM" id="MobiDB-lite"/>
    </source>
</evidence>
<evidence type="ECO:0000313" key="3">
    <source>
        <dbReference type="Proteomes" id="UP001208570"/>
    </source>
</evidence>
<name>A0AAD9J3S4_9ANNE</name>
<feature type="compositionally biased region" description="Low complexity" evidence="1">
    <location>
        <begin position="366"/>
        <end position="376"/>
    </location>
</feature>
<feature type="compositionally biased region" description="Polar residues" evidence="1">
    <location>
        <begin position="446"/>
        <end position="468"/>
    </location>
</feature>
<comment type="caution">
    <text evidence="2">The sequence shown here is derived from an EMBL/GenBank/DDBJ whole genome shotgun (WGS) entry which is preliminary data.</text>
</comment>
<feature type="region of interest" description="Disordered" evidence="1">
    <location>
        <begin position="277"/>
        <end position="519"/>
    </location>
</feature>
<feature type="compositionally biased region" description="Pro residues" evidence="1">
    <location>
        <begin position="301"/>
        <end position="310"/>
    </location>
</feature>
<sequence>MAVPRINIKNIDYFKFKKLVIDGARDDYNSCSKEVKALCDCVQTLNFRDEEFDDVTDRARFSEICAYYRQIMASKRIEATDMRIKSGWWGDHKNAYSAGKIKASILKDLLLKKSKEWTERHGGLLEKVSDTELQNKIEGRGLYVLKHKDHQCFQYVGRADKIFARFSEKLRAAFESNLEEPLAALVVISMATDWDFYFIPVSTNDDDRVLRILENDLILKHDSIWPHGLNFRLHIDSLIEVSEFRKSCLRHHWPPESETVEGNFLNLGKLRDQIATLPPSPVEATPPPTPKGKKAKVKPNMLPPPSPPPFCFGDIEMDVSPPEPEDDPERPGSGMSNATYVVSTVRQSPTYSESTLVKTPPPIRKPIPIRATPRPTSGGKRSAAAPRPIERPMSGKTPVRPTSARERPTTPRRGKPGQGQTPRRPLSGSPEPGYDATWVDDEDPGSVSQDESTGSMDRSHSTTSLSSTDGRHPVSPEHANRKSPAPRGGKPVARPTTLFKNKQDRSRLPMATPRRSTRN</sequence>
<organism evidence="2 3">
    <name type="scientific">Paralvinella palmiformis</name>
    <dbReference type="NCBI Taxonomy" id="53620"/>
    <lineage>
        <taxon>Eukaryota</taxon>
        <taxon>Metazoa</taxon>
        <taxon>Spiralia</taxon>
        <taxon>Lophotrochozoa</taxon>
        <taxon>Annelida</taxon>
        <taxon>Polychaeta</taxon>
        <taxon>Sedentaria</taxon>
        <taxon>Canalipalpata</taxon>
        <taxon>Terebellida</taxon>
        <taxon>Terebelliformia</taxon>
        <taxon>Alvinellidae</taxon>
        <taxon>Paralvinella</taxon>
    </lineage>
</organism>